<dbReference type="InterPro" id="IPR051448">
    <property type="entry name" value="CdaR-like_regulators"/>
</dbReference>
<name>A0A7W8GEP2_9DEIO</name>
<evidence type="ECO:0000256" key="1">
    <source>
        <dbReference type="ARBA" id="ARBA00006754"/>
    </source>
</evidence>
<proteinExistence type="inferred from homology"/>
<dbReference type="PANTHER" id="PTHR33744:SF1">
    <property type="entry name" value="DNA-BINDING TRANSCRIPTIONAL ACTIVATOR ADER"/>
    <property type="match status" value="1"/>
</dbReference>
<dbReference type="AlphaFoldDB" id="A0A7W8GEP2"/>
<evidence type="ECO:0000313" key="6">
    <source>
        <dbReference type="Proteomes" id="UP000525389"/>
    </source>
</evidence>
<keyword evidence="6" id="KW-1185">Reference proteome</keyword>
<dbReference type="Pfam" id="PF17853">
    <property type="entry name" value="GGDEF_2"/>
    <property type="match status" value="1"/>
</dbReference>
<dbReference type="InterPro" id="IPR041522">
    <property type="entry name" value="CdaR_GGDEF"/>
</dbReference>
<dbReference type="RefSeq" id="WP_184027125.1">
    <property type="nucleotide sequence ID" value="NZ_JACHFN010000004.1"/>
</dbReference>
<organism evidence="5 6">
    <name type="scientific">Deinococcus budaensis</name>
    <dbReference type="NCBI Taxonomy" id="1665626"/>
    <lineage>
        <taxon>Bacteria</taxon>
        <taxon>Thermotogati</taxon>
        <taxon>Deinococcota</taxon>
        <taxon>Deinococci</taxon>
        <taxon>Deinococcales</taxon>
        <taxon>Deinococcaceae</taxon>
        <taxon>Deinococcus</taxon>
    </lineage>
</organism>
<feature type="domain" description="PucR C-terminal helix-turn-helix" evidence="3">
    <location>
        <begin position="305"/>
        <end position="361"/>
    </location>
</feature>
<accession>A0A7W8GEP2</accession>
<feature type="domain" description="CdaR GGDEF-like" evidence="4">
    <location>
        <begin position="179"/>
        <end position="257"/>
    </location>
</feature>
<evidence type="ECO:0000313" key="5">
    <source>
        <dbReference type="EMBL" id="MBB5233933.1"/>
    </source>
</evidence>
<feature type="region of interest" description="Disordered" evidence="2">
    <location>
        <begin position="361"/>
        <end position="400"/>
    </location>
</feature>
<evidence type="ECO:0000256" key="2">
    <source>
        <dbReference type="SAM" id="MobiDB-lite"/>
    </source>
</evidence>
<evidence type="ECO:0000259" key="4">
    <source>
        <dbReference type="Pfam" id="PF17853"/>
    </source>
</evidence>
<dbReference type="InterPro" id="IPR042070">
    <property type="entry name" value="PucR_C-HTH_sf"/>
</dbReference>
<comment type="similarity">
    <text evidence="1">Belongs to the CdaR family.</text>
</comment>
<protein>
    <recommendedName>
        <fullName evidence="7">PucR family transcriptional regulator</fullName>
    </recommendedName>
</protein>
<dbReference type="InterPro" id="IPR025736">
    <property type="entry name" value="PucR_C-HTH_dom"/>
</dbReference>
<dbReference type="EMBL" id="JACHFN010000004">
    <property type="protein sequence ID" value="MBB5233933.1"/>
    <property type="molecule type" value="Genomic_DNA"/>
</dbReference>
<sequence length="400" mass="41550">MRDTAPPDLGPQDLFALPGVTALLAALRAAVGGAQPERELVTLLARVTGGRAEIRASWGDVVASAGEAAGPPVTRRLSYGDASGERQVGRLTLAAAEAWAPLLPLAAEYALLARLQAAAAGAARRRVGERTLDALLSGGRAEGGAAETEAVALGVAAFARPPAPGTAARSAHAHALDVLAAAGEGYFLERGLASYSTVRGGRAVWLWQTGDLAREAAGLHAALTASTAQDVRLGVSGVHPGPQHAPAAEREARHALAATRQERSLTTYHTMDPLYALLAGGGLETLRDQVRARLGALDDGGRTEATLRAYLGFSGPLPELAARLNIHVNTLRYRLRRAEGALEGSLRDPSLLARLYLAFEAEPGTGEPPRGEKTQRKAGTPAPPRSRAGDPGRGQPQRTS</sequence>
<gene>
    <name evidence="5" type="ORF">HNQ09_001371</name>
</gene>
<dbReference type="Pfam" id="PF13556">
    <property type="entry name" value="HTH_30"/>
    <property type="match status" value="1"/>
</dbReference>
<evidence type="ECO:0008006" key="7">
    <source>
        <dbReference type="Google" id="ProtNLM"/>
    </source>
</evidence>
<evidence type="ECO:0000259" key="3">
    <source>
        <dbReference type="Pfam" id="PF13556"/>
    </source>
</evidence>
<comment type="caution">
    <text evidence="5">The sequence shown here is derived from an EMBL/GenBank/DDBJ whole genome shotgun (WGS) entry which is preliminary data.</text>
</comment>
<dbReference type="PANTHER" id="PTHR33744">
    <property type="entry name" value="CARBOHYDRATE DIACID REGULATOR"/>
    <property type="match status" value="1"/>
</dbReference>
<dbReference type="Proteomes" id="UP000525389">
    <property type="component" value="Unassembled WGS sequence"/>
</dbReference>
<reference evidence="5 6" key="1">
    <citation type="submission" date="2020-08" db="EMBL/GenBank/DDBJ databases">
        <title>Genomic Encyclopedia of Type Strains, Phase IV (KMG-IV): sequencing the most valuable type-strain genomes for metagenomic binning, comparative biology and taxonomic classification.</title>
        <authorList>
            <person name="Goeker M."/>
        </authorList>
    </citation>
    <scope>NUCLEOTIDE SEQUENCE [LARGE SCALE GENOMIC DNA]</scope>
    <source>
        <strain evidence="5 6">DSM 101791</strain>
    </source>
</reference>
<dbReference type="Gene3D" id="1.10.10.2840">
    <property type="entry name" value="PucR C-terminal helix-turn-helix domain"/>
    <property type="match status" value="1"/>
</dbReference>